<feature type="region of interest" description="Disordered" evidence="1">
    <location>
        <begin position="99"/>
        <end position="195"/>
    </location>
</feature>
<keyword evidence="4" id="KW-1185">Reference proteome</keyword>
<dbReference type="GO" id="GO:0043130">
    <property type="term" value="F:ubiquitin binding"/>
    <property type="evidence" value="ECO:0007669"/>
    <property type="project" value="InterPro"/>
</dbReference>
<dbReference type="PANTHER" id="PTHR16461">
    <property type="entry name" value="TOLL-INTERACTING PROTEIN"/>
    <property type="match status" value="1"/>
</dbReference>
<comment type="caution">
    <text evidence="3">The sequence shown here is derived from an EMBL/GenBank/DDBJ whole genome shotgun (WGS) entry which is preliminary data.</text>
</comment>
<feature type="compositionally biased region" description="Basic and acidic residues" evidence="1">
    <location>
        <begin position="379"/>
        <end position="394"/>
    </location>
</feature>
<evidence type="ECO:0000313" key="4">
    <source>
        <dbReference type="Proteomes" id="UP000664534"/>
    </source>
</evidence>
<dbReference type="Pfam" id="PF02845">
    <property type="entry name" value="CUE"/>
    <property type="match status" value="1"/>
</dbReference>
<feature type="compositionally biased region" description="Basic and acidic residues" evidence="1">
    <location>
        <begin position="140"/>
        <end position="149"/>
    </location>
</feature>
<dbReference type="PANTHER" id="PTHR16461:SF5">
    <property type="entry name" value="TOLL-INTERACTING PROTEIN"/>
    <property type="match status" value="1"/>
</dbReference>
<dbReference type="OrthoDB" id="9942608at2759"/>
<feature type="domain" description="CUE" evidence="2">
    <location>
        <begin position="63"/>
        <end position="107"/>
    </location>
</feature>
<feature type="compositionally biased region" description="Low complexity" evidence="1">
    <location>
        <begin position="234"/>
        <end position="251"/>
    </location>
</feature>
<feature type="compositionally biased region" description="Basic and acidic residues" evidence="1">
    <location>
        <begin position="252"/>
        <end position="268"/>
    </location>
</feature>
<evidence type="ECO:0000256" key="1">
    <source>
        <dbReference type="SAM" id="MobiDB-lite"/>
    </source>
</evidence>
<gene>
    <name evidence="3" type="primary">CUE5</name>
    <name evidence="3" type="ORF">IMSHALPRED_000916</name>
</gene>
<proteinExistence type="predicted"/>
<accession>A0A8H3F2E0</accession>
<feature type="compositionally biased region" description="Low complexity" evidence="1">
    <location>
        <begin position="165"/>
        <end position="182"/>
    </location>
</feature>
<sequence>MSGPEKLKSDAPPESPTTAKALDFDDEAPETPSSPPKSASSAEKPRPNTEEDVPPPKPPRPLAPEQEAENNLKEAFPTIDPAVVKAVLRASGGRVEPAFNALLGMSDPDAAAEPPPPPQPPRPQRAPIGPTSTEESQLAADERYARQLAEHYNGAPTYGGGPRSGSGNRRPQQRGPPKQRSGYDQDDGPSWFDEELPVLKDNIKKGFLETQSTVNKWVNSLKKKIDGEDDGDFQGRPPQQGYPPQQQSGGRRSSEFGRRSADRERYDADPQVLGDDFAGLQMRDNETPQRHSSRPLANPDLFKPTPPRPQSTQSGRRVSFQDGPPEEIDIHYPRPPDPINRPSSGTGGKSNKWQPLAPVEPSPVADHDPFSLGDSDDEEAKRKDFKADDSERLKQAAAEAMSDDIGTPSEKKLEPQERSGSLETRDKETEELVGKP</sequence>
<feature type="compositionally biased region" description="Basic and acidic residues" evidence="1">
    <location>
        <begin position="423"/>
        <end position="436"/>
    </location>
</feature>
<dbReference type="SMART" id="SM00546">
    <property type="entry name" value="CUE"/>
    <property type="match status" value="1"/>
</dbReference>
<dbReference type="InterPro" id="IPR041807">
    <property type="entry name" value="Cue5/Don1_CUE"/>
</dbReference>
<dbReference type="InterPro" id="IPR009060">
    <property type="entry name" value="UBA-like_sf"/>
</dbReference>
<dbReference type="Gene3D" id="1.10.8.10">
    <property type="entry name" value="DNA helicase RuvA subunit, C-terminal domain"/>
    <property type="match status" value="1"/>
</dbReference>
<dbReference type="SUPFAM" id="SSF46934">
    <property type="entry name" value="UBA-like"/>
    <property type="match status" value="1"/>
</dbReference>
<dbReference type="GO" id="GO:0006511">
    <property type="term" value="P:ubiquitin-dependent protein catabolic process"/>
    <property type="evidence" value="ECO:0007669"/>
    <property type="project" value="TreeGrafter"/>
</dbReference>
<feature type="region of interest" description="Disordered" evidence="1">
    <location>
        <begin position="1"/>
        <end position="79"/>
    </location>
</feature>
<dbReference type="Proteomes" id="UP000664534">
    <property type="component" value="Unassembled WGS sequence"/>
</dbReference>
<dbReference type="AlphaFoldDB" id="A0A8H3F2E0"/>
<dbReference type="GO" id="GO:0005737">
    <property type="term" value="C:cytoplasm"/>
    <property type="evidence" value="ECO:0007669"/>
    <property type="project" value="TreeGrafter"/>
</dbReference>
<dbReference type="PROSITE" id="PS51140">
    <property type="entry name" value="CUE"/>
    <property type="match status" value="1"/>
</dbReference>
<reference evidence="3" key="1">
    <citation type="submission" date="2021-03" db="EMBL/GenBank/DDBJ databases">
        <authorList>
            <person name="Tagirdzhanova G."/>
        </authorList>
    </citation>
    <scope>NUCLEOTIDE SEQUENCE</scope>
</reference>
<name>A0A8H3F2E0_9LECA</name>
<dbReference type="InterPro" id="IPR003892">
    <property type="entry name" value="CUE"/>
</dbReference>
<dbReference type="GO" id="GO:0031624">
    <property type="term" value="F:ubiquitin conjugating enzyme binding"/>
    <property type="evidence" value="ECO:0007669"/>
    <property type="project" value="TreeGrafter"/>
</dbReference>
<feature type="compositionally biased region" description="Polar residues" evidence="1">
    <location>
        <begin position="341"/>
        <end position="353"/>
    </location>
</feature>
<evidence type="ECO:0000259" key="2">
    <source>
        <dbReference type="PROSITE" id="PS51140"/>
    </source>
</evidence>
<dbReference type="EMBL" id="CAJPDT010000011">
    <property type="protein sequence ID" value="CAF9913116.1"/>
    <property type="molecule type" value="Genomic_DNA"/>
</dbReference>
<organism evidence="3 4">
    <name type="scientific">Imshaugia aleurites</name>
    <dbReference type="NCBI Taxonomy" id="172621"/>
    <lineage>
        <taxon>Eukaryota</taxon>
        <taxon>Fungi</taxon>
        <taxon>Dikarya</taxon>
        <taxon>Ascomycota</taxon>
        <taxon>Pezizomycotina</taxon>
        <taxon>Lecanoromycetes</taxon>
        <taxon>OSLEUM clade</taxon>
        <taxon>Lecanoromycetidae</taxon>
        <taxon>Lecanorales</taxon>
        <taxon>Lecanorineae</taxon>
        <taxon>Parmeliaceae</taxon>
        <taxon>Imshaugia</taxon>
    </lineage>
</organism>
<feature type="compositionally biased region" description="Basic and acidic residues" evidence="1">
    <location>
        <begin position="1"/>
        <end position="11"/>
    </location>
</feature>
<dbReference type="CDD" id="cd14372">
    <property type="entry name" value="CUE_Cue5p_like"/>
    <property type="match status" value="1"/>
</dbReference>
<feature type="compositionally biased region" description="Acidic residues" evidence="1">
    <location>
        <begin position="184"/>
        <end position="195"/>
    </location>
</feature>
<dbReference type="FunFam" id="1.10.8.10:FF:000064">
    <property type="entry name" value="Similar to CUE domain-containing protein"/>
    <property type="match status" value="1"/>
</dbReference>
<protein>
    <submittedName>
        <fullName evidence="3">Ubiquitin-binding protein cue5</fullName>
    </submittedName>
</protein>
<feature type="compositionally biased region" description="Pro residues" evidence="1">
    <location>
        <begin position="113"/>
        <end position="124"/>
    </location>
</feature>
<feature type="region of interest" description="Disordered" evidence="1">
    <location>
        <begin position="225"/>
        <end position="436"/>
    </location>
</feature>
<evidence type="ECO:0000313" key="3">
    <source>
        <dbReference type="EMBL" id="CAF9913116.1"/>
    </source>
</evidence>